<dbReference type="Pfam" id="PF06081">
    <property type="entry name" value="ArAE_1"/>
    <property type="match status" value="1"/>
</dbReference>
<evidence type="ECO:0000256" key="6">
    <source>
        <dbReference type="SAM" id="Phobius"/>
    </source>
</evidence>
<evidence type="ECO:0000256" key="4">
    <source>
        <dbReference type="ARBA" id="ARBA00022989"/>
    </source>
</evidence>
<dbReference type="AlphaFoldDB" id="A0A9W6S5F6"/>
<name>A0A9W6S5F6_9ACTN</name>
<comment type="caution">
    <text evidence="7">The sequence shown here is derived from an EMBL/GenBank/DDBJ whole genome shotgun (WGS) entry which is preliminary data.</text>
</comment>
<feature type="transmembrane region" description="Helical" evidence="6">
    <location>
        <begin position="83"/>
        <end position="102"/>
    </location>
</feature>
<keyword evidence="4 6" id="KW-1133">Transmembrane helix</keyword>
<dbReference type="InterPro" id="IPR010343">
    <property type="entry name" value="ArAE_1"/>
</dbReference>
<dbReference type="Proteomes" id="UP001165074">
    <property type="component" value="Unassembled WGS sequence"/>
</dbReference>
<protein>
    <submittedName>
        <fullName evidence="7">FUSC family protein</fullName>
    </submittedName>
</protein>
<evidence type="ECO:0000313" key="8">
    <source>
        <dbReference type="Proteomes" id="UP001165074"/>
    </source>
</evidence>
<proteinExistence type="predicted"/>
<comment type="subcellular location">
    <subcellularLocation>
        <location evidence="1">Cell membrane</location>
        <topology evidence="1">Multi-pass membrane protein</topology>
    </subcellularLocation>
</comment>
<evidence type="ECO:0000256" key="2">
    <source>
        <dbReference type="ARBA" id="ARBA00022475"/>
    </source>
</evidence>
<dbReference type="RefSeq" id="WP_285572829.1">
    <property type="nucleotide sequence ID" value="NZ_BSTK01000004.1"/>
</dbReference>
<dbReference type="GO" id="GO:0005886">
    <property type="term" value="C:plasma membrane"/>
    <property type="evidence" value="ECO:0007669"/>
    <property type="project" value="UniProtKB-SubCell"/>
</dbReference>
<evidence type="ECO:0000256" key="3">
    <source>
        <dbReference type="ARBA" id="ARBA00022692"/>
    </source>
</evidence>
<gene>
    <name evidence="7" type="ORF">Airi02_036640</name>
</gene>
<evidence type="ECO:0000313" key="7">
    <source>
        <dbReference type="EMBL" id="GLY85735.1"/>
    </source>
</evidence>
<reference evidence="7" key="1">
    <citation type="submission" date="2023-03" db="EMBL/GenBank/DDBJ databases">
        <title>Actinoallomurus iriomotensis NBRC 103684.</title>
        <authorList>
            <person name="Ichikawa N."/>
            <person name="Sato H."/>
            <person name="Tonouchi N."/>
        </authorList>
    </citation>
    <scope>NUCLEOTIDE SEQUENCE</scope>
    <source>
        <strain evidence="7">NBRC 103684</strain>
    </source>
</reference>
<keyword evidence="5 6" id="KW-0472">Membrane</keyword>
<organism evidence="7 8">
    <name type="scientific">Actinoallomurus iriomotensis</name>
    <dbReference type="NCBI Taxonomy" id="478107"/>
    <lineage>
        <taxon>Bacteria</taxon>
        <taxon>Bacillati</taxon>
        <taxon>Actinomycetota</taxon>
        <taxon>Actinomycetes</taxon>
        <taxon>Streptosporangiales</taxon>
        <taxon>Thermomonosporaceae</taxon>
        <taxon>Actinoallomurus</taxon>
    </lineage>
</organism>
<dbReference type="EMBL" id="BSTK01000004">
    <property type="protein sequence ID" value="GLY85735.1"/>
    <property type="molecule type" value="Genomic_DNA"/>
</dbReference>
<keyword evidence="2" id="KW-1003">Cell membrane</keyword>
<accession>A0A9W6S5F6</accession>
<keyword evidence="8" id="KW-1185">Reference proteome</keyword>
<evidence type="ECO:0000256" key="1">
    <source>
        <dbReference type="ARBA" id="ARBA00004651"/>
    </source>
</evidence>
<keyword evidence="3 6" id="KW-0812">Transmembrane</keyword>
<feature type="transmembrane region" description="Helical" evidence="6">
    <location>
        <begin position="108"/>
        <end position="126"/>
    </location>
</feature>
<sequence>MVVRPVAWLRWHAGYALRSLRRALRGPSRERDLLVQSAKSAVAAALAWLVAYEVLHAPLASLAPWVALVMVHTTVYRSVVKGLQQGFAVVFGVVVATAGFALAGDRTVALIAVLLVTMPLVNLRTFGDQGIYGPLTAVLVVTSGQPSAHAMGWRLLETGLGMAVGVLVNALILPPTHLRDAHEAVTGVAEEIAGQLDRLGDGLAGEWDVNDARDWLRRSDDLRARTEDAWSAIRRGRESMRMNPRSRPGRRGEDLSAVLLPLEVVAKQTQGICRTLVDAAEEGMPDPDPGFLAVYAEMLCHGATVVRAYRRRRLDTGAPDLPAVLDAAREHSGHLHGRLRADEFRLDGWLIHGPLLIEIDRMLTGLADDQDLSYGREP</sequence>
<evidence type="ECO:0000256" key="5">
    <source>
        <dbReference type="ARBA" id="ARBA00023136"/>
    </source>
</evidence>